<feature type="transmembrane region" description="Helical" evidence="1">
    <location>
        <begin position="36"/>
        <end position="64"/>
    </location>
</feature>
<feature type="non-terminal residue" evidence="3">
    <location>
        <position position="90"/>
    </location>
</feature>
<keyword evidence="2" id="KW-0732">Signal</keyword>
<comment type="caution">
    <text evidence="3">The sequence shown here is derived from an EMBL/GenBank/DDBJ whole genome shotgun (WGS) entry which is preliminary data.</text>
</comment>
<keyword evidence="1" id="KW-0472">Membrane</keyword>
<feature type="chain" id="PRO_5013715570" evidence="2">
    <location>
        <begin position="27"/>
        <end position="90"/>
    </location>
</feature>
<keyword evidence="1" id="KW-0812">Transmembrane</keyword>
<proteinExistence type="predicted"/>
<evidence type="ECO:0000256" key="2">
    <source>
        <dbReference type="SAM" id="SignalP"/>
    </source>
</evidence>
<dbReference type="AlphaFoldDB" id="A0A2H0RET6"/>
<gene>
    <name evidence="3" type="ORF">COV10_01615</name>
</gene>
<accession>A0A2H0RET6</accession>
<evidence type="ECO:0000313" key="4">
    <source>
        <dbReference type="Proteomes" id="UP000228767"/>
    </source>
</evidence>
<organism evidence="3 4">
    <name type="scientific">Candidatus Vogelbacteria bacterium CG10_big_fil_rev_8_21_14_0_10_51_16</name>
    <dbReference type="NCBI Taxonomy" id="1975045"/>
    <lineage>
        <taxon>Bacteria</taxon>
        <taxon>Candidatus Vogeliibacteriota</taxon>
    </lineage>
</organism>
<sequence>MNTKYKILLGCLIGALLVPAVASAQAQNILAVIDVIAIILNRVVAIVIILAMIWFVWGLMGYIAEGSEDSKAGREKGRERMIMGTIAFFV</sequence>
<dbReference type="EMBL" id="PCYI01000009">
    <property type="protein sequence ID" value="PIR45028.1"/>
    <property type="molecule type" value="Genomic_DNA"/>
</dbReference>
<protein>
    <submittedName>
        <fullName evidence="3">Uncharacterized protein</fullName>
    </submittedName>
</protein>
<dbReference type="Proteomes" id="UP000228767">
    <property type="component" value="Unassembled WGS sequence"/>
</dbReference>
<keyword evidence="1" id="KW-1133">Transmembrane helix</keyword>
<evidence type="ECO:0000256" key="1">
    <source>
        <dbReference type="SAM" id="Phobius"/>
    </source>
</evidence>
<feature type="signal peptide" evidence="2">
    <location>
        <begin position="1"/>
        <end position="26"/>
    </location>
</feature>
<name>A0A2H0RET6_9BACT</name>
<reference evidence="3 4" key="1">
    <citation type="submission" date="2017-09" db="EMBL/GenBank/DDBJ databases">
        <title>Depth-based differentiation of microbial function through sediment-hosted aquifers and enrichment of novel symbionts in the deep terrestrial subsurface.</title>
        <authorList>
            <person name="Probst A.J."/>
            <person name="Ladd B."/>
            <person name="Jarett J.K."/>
            <person name="Geller-Mcgrath D.E."/>
            <person name="Sieber C.M."/>
            <person name="Emerson J.B."/>
            <person name="Anantharaman K."/>
            <person name="Thomas B.C."/>
            <person name="Malmstrom R."/>
            <person name="Stieglmeier M."/>
            <person name="Klingl A."/>
            <person name="Woyke T."/>
            <person name="Ryan C.M."/>
            <person name="Banfield J.F."/>
        </authorList>
    </citation>
    <scope>NUCLEOTIDE SEQUENCE [LARGE SCALE GENOMIC DNA]</scope>
    <source>
        <strain evidence="3">CG10_big_fil_rev_8_21_14_0_10_51_16</strain>
    </source>
</reference>
<evidence type="ECO:0000313" key="3">
    <source>
        <dbReference type="EMBL" id="PIR45028.1"/>
    </source>
</evidence>